<gene>
    <name evidence="1" type="ORF">CPELLU_LOCUS19239</name>
</gene>
<feature type="non-terminal residue" evidence="1">
    <location>
        <position position="50"/>
    </location>
</feature>
<dbReference type="AlphaFoldDB" id="A0A9N9KB61"/>
<organism evidence="1 2">
    <name type="scientific">Cetraspora pellucida</name>
    <dbReference type="NCBI Taxonomy" id="1433469"/>
    <lineage>
        <taxon>Eukaryota</taxon>
        <taxon>Fungi</taxon>
        <taxon>Fungi incertae sedis</taxon>
        <taxon>Mucoromycota</taxon>
        <taxon>Glomeromycotina</taxon>
        <taxon>Glomeromycetes</taxon>
        <taxon>Diversisporales</taxon>
        <taxon>Gigasporaceae</taxon>
        <taxon>Cetraspora</taxon>
    </lineage>
</organism>
<evidence type="ECO:0000313" key="1">
    <source>
        <dbReference type="EMBL" id="CAG8816413.1"/>
    </source>
</evidence>
<dbReference type="Proteomes" id="UP000789759">
    <property type="component" value="Unassembled WGS sequence"/>
</dbReference>
<feature type="non-terminal residue" evidence="1">
    <location>
        <position position="1"/>
    </location>
</feature>
<keyword evidence="2" id="KW-1185">Reference proteome</keyword>
<sequence length="50" mass="5471">KSIFNAPLQELVESILDKIKLSDELGAKKSAHALANKKGKQLKLLSAILR</sequence>
<name>A0A9N9KB61_9GLOM</name>
<reference evidence="1" key="1">
    <citation type="submission" date="2021-06" db="EMBL/GenBank/DDBJ databases">
        <authorList>
            <person name="Kallberg Y."/>
            <person name="Tangrot J."/>
            <person name="Rosling A."/>
        </authorList>
    </citation>
    <scope>NUCLEOTIDE SEQUENCE</scope>
    <source>
        <strain evidence="1">FL966</strain>
    </source>
</reference>
<protein>
    <submittedName>
        <fullName evidence="1">19141_t:CDS:1</fullName>
    </submittedName>
</protein>
<accession>A0A9N9KB61</accession>
<dbReference type="EMBL" id="CAJVQA010044250">
    <property type="protein sequence ID" value="CAG8816413.1"/>
    <property type="molecule type" value="Genomic_DNA"/>
</dbReference>
<evidence type="ECO:0000313" key="2">
    <source>
        <dbReference type="Proteomes" id="UP000789759"/>
    </source>
</evidence>
<comment type="caution">
    <text evidence="1">The sequence shown here is derived from an EMBL/GenBank/DDBJ whole genome shotgun (WGS) entry which is preliminary data.</text>
</comment>
<proteinExistence type="predicted"/>